<dbReference type="Proteomes" id="UP000320176">
    <property type="component" value="Unassembled WGS sequence"/>
</dbReference>
<dbReference type="PROSITE" id="PS50110">
    <property type="entry name" value="RESPONSE_REGULATORY"/>
    <property type="match status" value="1"/>
</dbReference>
<dbReference type="InterPro" id="IPR001789">
    <property type="entry name" value="Sig_transdc_resp-reg_receiver"/>
</dbReference>
<feature type="domain" description="Response regulatory" evidence="8">
    <location>
        <begin position="7"/>
        <end position="121"/>
    </location>
</feature>
<dbReference type="CDD" id="cd17537">
    <property type="entry name" value="REC_FixJ"/>
    <property type="match status" value="1"/>
</dbReference>
<reference evidence="9 10" key="1">
    <citation type="submission" date="2019-02" db="EMBL/GenBank/DDBJ databases">
        <title>Deep-cultivation of Planctomycetes and their phenomic and genomic characterization uncovers novel biology.</title>
        <authorList>
            <person name="Wiegand S."/>
            <person name="Jogler M."/>
            <person name="Boedeker C."/>
            <person name="Pinto D."/>
            <person name="Vollmers J."/>
            <person name="Rivas-Marin E."/>
            <person name="Kohn T."/>
            <person name="Peeters S.H."/>
            <person name="Heuer A."/>
            <person name="Rast P."/>
            <person name="Oberbeckmann S."/>
            <person name="Bunk B."/>
            <person name="Jeske O."/>
            <person name="Meyerdierks A."/>
            <person name="Storesund J.E."/>
            <person name="Kallscheuer N."/>
            <person name="Luecker S."/>
            <person name="Lage O.M."/>
            <person name="Pohl T."/>
            <person name="Merkel B.J."/>
            <person name="Hornburger P."/>
            <person name="Mueller R.-W."/>
            <person name="Bruemmer F."/>
            <person name="Labrenz M."/>
            <person name="Spormann A.M."/>
            <person name="Op Den Camp H."/>
            <person name="Overmann J."/>
            <person name="Amann R."/>
            <person name="Jetten M.S.M."/>
            <person name="Mascher T."/>
            <person name="Medema M.H."/>
            <person name="Devos D.P."/>
            <person name="Kaster A.-K."/>
            <person name="Ovreas L."/>
            <person name="Rohde M."/>
            <person name="Galperin M.Y."/>
            <person name="Jogler C."/>
        </authorList>
    </citation>
    <scope>NUCLEOTIDE SEQUENCE [LARGE SCALE GENOMIC DNA]</scope>
    <source>
        <strain evidence="9 10">Pla52n</strain>
    </source>
</reference>
<keyword evidence="4" id="KW-0238">DNA-binding</keyword>
<organism evidence="9 10">
    <name type="scientific">Stieleria varia</name>
    <dbReference type="NCBI Taxonomy" id="2528005"/>
    <lineage>
        <taxon>Bacteria</taxon>
        <taxon>Pseudomonadati</taxon>
        <taxon>Planctomycetota</taxon>
        <taxon>Planctomycetia</taxon>
        <taxon>Pirellulales</taxon>
        <taxon>Pirellulaceae</taxon>
        <taxon>Stieleria</taxon>
    </lineage>
</organism>
<dbReference type="OrthoDB" id="271936at2"/>
<feature type="modified residue" description="4-aspartylphosphate" evidence="6">
    <location>
        <position position="56"/>
    </location>
</feature>
<dbReference type="PANTHER" id="PTHR44688:SF16">
    <property type="entry name" value="DNA-BINDING TRANSCRIPTIONAL ACTIVATOR DEVR_DOSR"/>
    <property type="match status" value="1"/>
</dbReference>
<dbReference type="GO" id="GO:0003677">
    <property type="term" value="F:DNA binding"/>
    <property type="evidence" value="ECO:0007669"/>
    <property type="project" value="UniProtKB-KW"/>
</dbReference>
<dbReference type="RefSeq" id="WP_146522515.1">
    <property type="nucleotide sequence ID" value="NZ_CP151726.1"/>
</dbReference>
<evidence type="ECO:0000256" key="5">
    <source>
        <dbReference type="ARBA" id="ARBA00023163"/>
    </source>
</evidence>
<evidence type="ECO:0000313" key="10">
    <source>
        <dbReference type="Proteomes" id="UP000320176"/>
    </source>
</evidence>
<evidence type="ECO:0000256" key="6">
    <source>
        <dbReference type="PROSITE-ProRule" id="PRU00169"/>
    </source>
</evidence>
<dbReference type="Pfam" id="PF00072">
    <property type="entry name" value="Response_reg"/>
    <property type="match status" value="1"/>
</dbReference>
<dbReference type="InterPro" id="IPR016032">
    <property type="entry name" value="Sig_transdc_resp-reg_C-effctor"/>
</dbReference>
<dbReference type="GO" id="GO:0006355">
    <property type="term" value="P:regulation of DNA-templated transcription"/>
    <property type="evidence" value="ECO:0007669"/>
    <property type="project" value="InterPro"/>
</dbReference>
<dbReference type="Pfam" id="PF00196">
    <property type="entry name" value="GerE"/>
    <property type="match status" value="1"/>
</dbReference>
<dbReference type="EMBL" id="SJPN01000007">
    <property type="protein sequence ID" value="TWT94706.1"/>
    <property type="molecule type" value="Genomic_DNA"/>
</dbReference>
<evidence type="ECO:0000259" key="7">
    <source>
        <dbReference type="PROSITE" id="PS50043"/>
    </source>
</evidence>
<accession>A0A5C6A5I7</accession>
<dbReference type="InterPro" id="IPR036388">
    <property type="entry name" value="WH-like_DNA-bd_sf"/>
</dbReference>
<keyword evidence="5" id="KW-0804">Transcription</keyword>
<evidence type="ECO:0000256" key="4">
    <source>
        <dbReference type="ARBA" id="ARBA00023125"/>
    </source>
</evidence>
<dbReference type="Gene3D" id="3.40.50.2300">
    <property type="match status" value="1"/>
</dbReference>
<dbReference type="FunFam" id="3.40.50.2300:FF:000018">
    <property type="entry name" value="DNA-binding transcriptional regulator NtrC"/>
    <property type="match status" value="1"/>
</dbReference>
<dbReference type="PANTHER" id="PTHR44688">
    <property type="entry name" value="DNA-BINDING TRANSCRIPTIONAL ACTIVATOR DEVR_DOSR"/>
    <property type="match status" value="1"/>
</dbReference>
<keyword evidence="3" id="KW-0805">Transcription regulation</keyword>
<comment type="caution">
    <text evidence="9">The sequence shown here is derived from an EMBL/GenBank/DDBJ whole genome shotgun (WGS) entry which is preliminary data.</text>
</comment>
<dbReference type="Gene3D" id="1.10.10.10">
    <property type="entry name" value="Winged helix-like DNA-binding domain superfamily/Winged helix DNA-binding domain"/>
    <property type="match status" value="1"/>
</dbReference>
<dbReference type="CDD" id="cd06170">
    <property type="entry name" value="LuxR_C_like"/>
    <property type="match status" value="1"/>
</dbReference>
<dbReference type="GO" id="GO:0000160">
    <property type="term" value="P:phosphorelay signal transduction system"/>
    <property type="evidence" value="ECO:0007669"/>
    <property type="project" value="UniProtKB-KW"/>
</dbReference>
<dbReference type="PROSITE" id="PS50043">
    <property type="entry name" value="HTH_LUXR_2"/>
    <property type="match status" value="1"/>
</dbReference>
<evidence type="ECO:0000256" key="3">
    <source>
        <dbReference type="ARBA" id="ARBA00023015"/>
    </source>
</evidence>
<dbReference type="SMART" id="SM00448">
    <property type="entry name" value="REC"/>
    <property type="match status" value="1"/>
</dbReference>
<keyword evidence="10" id="KW-1185">Reference proteome</keyword>
<name>A0A5C6A5I7_9BACT</name>
<dbReference type="PRINTS" id="PR00038">
    <property type="entry name" value="HTHLUXR"/>
</dbReference>
<evidence type="ECO:0000256" key="2">
    <source>
        <dbReference type="ARBA" id="ARBA00023012"/>
    </source>
</evidence>
<keyword evidence="1 6" id="KW-0597">Phosphoprotein</keyword>
<evidence type="ECO:0000256" key="1">
    <source>
        <dbReference type="ARBA" id="ARBA00022553"/>
    </source>
</evidence>
<sequence>MTLTIPIVHVVDDDASFRKSLVRLLRAASYEVCEYASAAEFLLARVRCAPGCVVLDIHMPGLSGLDLQEGLSDFDDAHPIIFLTGHGDIPMSVRAMKAGAVDFLTKPVQRDSLLAAVRSAIARDTEKRMTRESQTLLRARFEKLTERELAVFTLVVAGKLNKNIASELGISERTVKSHRANVMAKLQVTSIAGLIASAVQLNFPISET</sequence>
<dbReference type="InterPro" id="IPR000792">
    <property type="entry name" value="Tscrpt_reg_LuxR_C"/>
</dbReference>
<dbReference type="AlphaFoldDB" id="A0A5C6A5I7"/>
<dbReference type="SUPFAM" id="SSF52172">
    <property type="entry name" value="CheY-like"/>
    <property type="match status" value="1"/>
</dbReference>
<dbReference type="SMART" id="SM00421">
    <property type="entry name" value="HTH_LUXR"/>
    <property type="match status" value="1"/>
</dbReference>
<keyword evidence="2" id="KW-0902">Two-component regulatory system</keyword>
<dbReference type="InterPro" id="IPR011006">
    <property type="entry name" value="CheY-like_superfamily"/>
</dbReference>
<proteinExistence type="predicted"/>
<feature type="domain" description="HTH luxR-type" evidence="7">
    <location>
        <begin position="137"/>
        <end position="202"/>
    </location>
</feature>
<protein>
    <submittedName>
        <fullName evidence="9">Response regulator protein TmoT</fullName>
    </submittedName>
</protein>
<evidence type="ECO:0000313" key="9">
    <source>
        <dbReference type="EMBL" id="TWT94706.1"/>
    </source>
</evidence>
<gene>
    <name evidence="9" type="primary">tmoT_1</name>
    <name evidence="9" type="ORF">Pla52n_55310</name>
</gene>
<dbReference type="SUPFAM" id="SSF46894">
    <property type="entry name" value="C-terminal effector domain of the bipartite response regulators"/>
    <property type="match status" value="1"/>
</dbReference>
<evidence type="ECO:0000259" key="8">
    <source>
        <dbReference type="PROSITE" id="PS50110"/>
    </source>
</evidence>
<dbReference type="PROSITE" id="PS00622">
    <property type="entry name" value="HTH_LUXR_1"/>
    <property type="match status" value="1"/>
</dbReference>